<dbReference type="Proteomes" id="UP001283361">
    <property type="component" value="Unassembled WGS sequence"/>
</dbReference>
<feature type="compositionally biased region" description="Basic and acidic residues" evidence="1">
    <location>
        <begin position="8"/>
        <end position="21"/>
    </location>
</feature>
<accession>A0AAE0Y0J9</accession>
<organism evidence="2 3">
    <name type="scientific">Elysia crispata</name>
    <name type="common">lettuce slug</name>
    <dbReference type="NCBI Taxonomy" id="231223"/>
    <lineage>
        <taxon>Eukaryota</taxon>
        <taxon>Metazoa</taxon>
        <taxon>Spiralia</taxon>
        <taxon>Lophotrochozoa</taxon>
        <taxon>Mollusca</taxon>
        <taxon>Gastropoda</taxon>
        <taxon>Heterobranchia</taxon>
        <taxon>Euthyneura</taxon>
        <taxon>Panpulmonata</taxon>
        <taxon>Sacoglossa</taxon>
        <taxon>Placobranchoidea</taxon>
        <taxon>Plakobranchidae</taxon>
        <taxon>Elysia</taxon>
    </lineage>
</organism>
<name>A0AAE0Y0J9_9GAST</name>
<evidence type="ECO:0000313" key="3">
    <source>
        <dbReference type="Proteomes" id="UP001283361"/>
    </source>
</evidence>
<protein>
    <submittedName>
        <fullName evidence="2">Uncharacterized protein</fullName>
    </submittedName>
</protein>
<dbReference type="EMBL" id="JAWDGP010007237">
    <property type="protein sequence ID" value="KAK3727576.1"/>
    <property type="molecule type" value="Genomic_DNA"/>
</dbReference>
<proteinExistence type="predicted"/>
<gene>
    <name evidence="2" type="ORF">RRG08_009797</name>
</gene>
<comment type="caution">
    <text evidence="2">The sequence shown here is derived from an EMBL/GenBank/DDBJ whole genome shotgun (WGS) entry which is preliminary data.</text>
</comment>
<feature type="region of interest" description="Disordered" evidence="1">
    <location>
        <begin position="1"/>
        <end position="22"/>
    </location>
</feature>
<dbReference type="AlphaFoldDB" id="A0AAE0Y0J9"/>
<evidence type="ECO:0000313" key="2">
    <source>
        <dbReference type="EMBL" id="KAK3727576.1"/>
    </source>
</evidence>
<reference evidence="2" key="1">
    <citation type="journal article" date="2023" name="G3 (Bethesda)">
        <title>A reference genome for the long-term kleptoplast-retaining sea slug Elysia crispata morphotype clarki.</title>
        <authorList>
            <person name="Eastman K.E."/>
            <person name="Pendleton A.L."/>
            <person name="Shaikh M.A."/>
            <person name="Suttiyut T."/>
            <person name="Ogas R."/>
            <person name="Tomko P."/>
            <person name="Gavelis G."/>
            <person name="Widhalm J.R."/>
            <person name="Wisecaver J.H."/>
        </authorList>
    </citation>
    <scope>NUCLEOTIDE SEQUENCE</scope>
    <source>
        <strain evidence="2">ECLA1</strain>
    </source>
</reference>
<sequence length="66" mass="7179">MVVICHTHRQDKNGEGEEGRKKGYQKKLQYWRLKSPEAMVGSPPGSAVLAVEVMLAVGGWESPVAG</sequence>
<evidence type="ECO:0000256" key="1">
    <source>
        <dbReference type="SAM" id="MobiDB-lite"/>
    </source>
</evidence>
<keyword evidence="3" id="KW-1185">Reference proteome</keyword>